<evidence type="ECO:0000256" key="2">
    <source>
        <dbReference type="ARBA" id="ARBA00006997"/>
    </source>
</evidence>
<name>A0A072U7L4_MEDTR</name>
<accession>A0A072U7L4</accession>
<evidence type="ECO:0000256" key="1">
    <source>
        <dbReference type="ARBA" id="ARBA00004229"/>
    </source>
</evidence>
<comment type="subcellular location">
    <subcellularLocation>
        <location evidence="1">Plastid</location>
        <location evidence="1">Chloroplast</location>
    </subcellularLocation>
</comment>
<dbReference type="AlphaFoldDB" id="A0A072U7L4"/>
<dbReference type="HAMAP" id="MF_00109">
    <property type="entry name" value="Shikimate_kinase"/>
    <property type="match status" value="1"/>
</dbReference>
<dbReference type="GO" id="GO:0009507">
    <property type="term" value="C:chloroplast"/>
    <property type="evidence" value="ECO:0000318"/>
    <property type="project" value="GO_Central"/>
</dbReference>
<keyword evidence="6" id="KW-1185">Reference proteome</keyword>
<evidence type="ECO:0000313" key="5">
    <source>
        <dbReference type="EnsemblPlants" id="KEH25682"/>
    </source>
</evidence>
<organism evidence="3 6">
    <name type="scientific">Medicago truncatula</name>
    <name type="common">Barrel medic</name>
    <name type="synonym">Medicago tribuloides</name>
    <dbReference type="NCBI Taxonomy" id="3880"/>
    <lineage>
        <taxon>Eukaryota</taxon>
        <taxon>Viridiplantae</taxon>
        <taxon>Streptophyta</taxon>
        <taxon>Embryophyta</taxon>
        <taxon>Tracheophyta</taxon>
        <taxon>Spermatophyta</taxon>
        <taxon>Magnoliopsida</taxon>
        <taxon>eudicotyledons</taxon>
        <taxon>Gunneridae</taxon>
        <taxon>Pentapetalae</taxon>
        <taxon>rosids</taxon>
        <taxon>fabids</taxon>
        <taxon>Fabales</taxon>
        <taxon>Fabaceae</taxon>
        <taxon>Papilionoideae</taxon>
        <taxon>50 kb inversion clade</taxon>
        <taxon>NPAAA clade</taxon>
        <taxon>Hologalegina</taxon>
        <taxon>IRL clade</taxon>
        <taxon>Trifolieae</taxon>
        <taxon>Medicago</taxon>
    </lineage>
</organism>
<dbReference type="PANTHER" id="PTHR21087">
    <property type="entry name" value="SHIKIMATE KINASE"/>
    <property type="match status" value="1"/>
</dbReference>
<dbReference type="EMBL" id="PSQE01000006">
    <property type="protein sequence ID" value="RHN50882.1"/>
    <property type="molecule type" value="Genomic_DNA"/>
</dbReference>
<dbReference type="Gene3D" id="3.40.50.300">
    <property type="entry name" value="P-loop containing nucleotide triphosphate hydrolases"/>
    <property type="match status" value="1"/>
</dbReference>
<dbReference type="FunFam" id="3.40.50.300:FF:001033">
    <property type="entry name" value="Shikimate kinase 2, chloroplastic"/>
    <property type="match status" value="1"/>
</dbReference>
<dbReference type="CDD" id="cd00464">
    <property type="entry name" value="SK"/>
    <property type="match status" value="1"/>
</dbReference>
<dbReference type="GO" id="GO:0016787">
    <property type="term" value="F:hydrolase activity"/>
    <property type="evidence" value="ECO:0007669"/>
    <property type="project" value="UniProtKB-KW"/>
</dbReference>
<dbReference type="OrthoDB" id="197068at2759"/>
<dbReference type="Pfam" id="PF01202">
    <property type="entry name" value="SKI"/>
    <property type="match status" value="1"/>
</dbReference>
<evidence type="ECO:0000313" key="3">
    <source>
        <dbReference type="EMBL" id="KEH25682.1"/>
    </source>
</evidence>
<dbReference type="SUPFAM" id="SSF52540">
    <property type="entry name" value="P-loop containing nucleoside triphosphate hydrolases"/>
    <property type="match status" value="1"/>
</dbReference>
<dbReference type="PRINTS" id="PR01100">
    <property type="entry name" value="SHIKIMTKNASE"/>
</dbReference>
<keyword evidence="3" id="KW-0418">Kinase</keyword>
<reference evidence="5" key="3">
    <citation type="submission" date="2015-04" db="UniProtKB">
        <authorList>
            <consortium name="EnsemblPlants"/>
        </authorList>
    </citation>
    <scope>IDENTIFICATION</scope>
    <source>
        <strain evidence="5">cv. Jemalong A17</strain>
    </source>
</reference>
<dbReference type="InterPro" id="IPR031322">
    <property type="entry name" value="Shikimate/glucono_kinase"/>
</dbReference>
<comment type="similarity">
    <text evidence="2">Belongs to the shikimate kinase family.</text>
</comment>
<dbReference type="Gramene" id="rna35230">
    <property type="protein sequence ID" value="RHN50882.1"/>
    <property type="gene ID" value="gene35230"/>
</dbReference>
<sequence>MEKAASSVLKQMNITSRLVLPGSCCCSSFQSSSSSSLHFPFPISVPFKFRSRRSTNSVSDAAFPVPSSVIKVAATDLSLAVKKKAADVSPELKGSSIFLIGMKSSLKTNLGKQLADVLRYYYFDSDNLVEEAIGGASAAKSFKESDETGFYDSETEVLKQLSSMGRLVVCAGNGAVQNSTNLALLRHGITFWIDLPLEIVARDVTENPTQFPSFEISTSGSYPEVMDELCALYNKYKDGYATADAIISLQKVASRLGYESLDDITTEDMALEVLGEIEKLTRVKKMMAEAARPF</sequence>
<proteinExistence type="inferred from homology"/>
<keyword evidence="4" id="KW-0378">Hydrolase</keyword>
<keyword evidence="3" id="KW-0808">Transferase</keyword>
<reference evidence="4" key="5">
    <citation type="journal article" date="2018" name="Nat. Plants">
        <title>Whole-genome landscape of Medicago truncatula symbiotic genes.</title>
        <authorList>
            <person name="Pecrix Y."/>
            <person name="Gamas P."/>
            <person name="Carrere S."/>
        </authorList>
    </citation>
    <scope>NUCLEOTIDE SEQUENCE</scope>
    <source>
        <tissue evidence="4">Leaves</tissue>
    </source>
</reference>
<dbReference type="InterPro" id="IPR000623">
    <property type="entry name" value="Shikimate_kinase/TSH1"/>
</dbReference>
<dbReference type="EMBL" id="CM001222">
    <property type="protein sequence ID" value="KEH25682.1"/>
    <property type="molecule type" value="Genomic_DNA"/>
</dbReference>
<dbReference type="InterPro" id="IPR027417">
    <property type="entry name" value="P-loop_NTPase"/>
</dbReference>
<reference evidence="7" key="4">
    <citation type="journal article" date="2018" name="Nat. Plants">
        <title>Whole-genome landscape of Medicago truncatula symbiotic genes.</title>
        <authorList>
            <person name="Pecrix Y."/>
            <person name="Staton S.E."/>
            <person name="Sallet E."/>
            <person name="Lelandais-Briere C."/>
            <person name="Moreau S."/>
            <person name="Carrere S."/>
            <person name="Blein T."/>
            <person name="Jardinaud M.F."/>
            <person name="Latrasse D."/>
            <person name="Zouine M."/>
            <person name="Zahm M."/>
            <person name="Kreplak J."/>
            <person name="Mayjonade B."/>
            <person name="Satge C."/>
            <person name="Perez M."/>
            <person name="Cauet S."/>
            <person name="Marande W."/>
            <person name="Chantry-Darmon C."/>
            <person name="Lopez-Roques C."/>
            <person name="Bouchez O."/>
            <person name="Berard A."/>
            <person name="Debelle F."/>
            <person name="Munos S."/>
            <person name="Bendahmane A."/>
            <person name="Berges H."/>
            <person name="Niebel A."/>
            <person name="Buitink J."/>
            <person name="Frugier F."/>
            <person name="Benhamed M."/>
            <person name="Crespi M."/>
            <person name="Gouzy J."/>
            <person name="Gamas P."/>
        </authorList>
    </citation>
    <scope>NUCLEOTIDE SEQUENCE [LARGE SCALE GENOMIC DNA]</scope>
    <source>
        <strain evidence="7">cv. Jemalong A17</strain>
    </source>
</reference>
<evidence type="ECO:0000313" key="6">
    <source>
        <dbReference type="Proteomes" id="UP000002051"/>
    </source>
</evidence>
<reference evidence="3 6" key="2">
    <citation type="journal article" date="2014" name="BMC Genomics">
        <title>An improved genome release (version Mt4.0) for the model legume Medicago truncatula.</title>
        <authorList>
            <person name="Tang H."/>
            <person name="Krishnakumar V."/>
            <person name="Bidwell S."/>
            <person name="Rosen B."/>
            <person name="Chan A."/>
            <person name="Zhou S."/>
            <person name="Gentzbittel L."/>
            <person name="Childs K.L."/>
            <person name="Yandell M."/>
            <person name="Gundlach H."/>
            <person name="Mayer K.F."/>
            <person name="Schwartz D.C."/>
            <person name="Town C.D."/>
        </authorList>
    </citation>
    <scope>GENOME REANNOTATION</scope>
    <source>
        <strain evidence="3">A17</strain>
        <strain evidence="5 6">cv. Jemalong A17</strain>
    </source>
</reference>
<dbReference type="Proteomes" id="UP000265566">
    <property type="component" value="Chromosome 6"/>
</dbReference>
<protein>
    <submittedName>
        <fullName evidence="3 4">Shikimate kinase</fullName>
    </submittedName>
</protein>
<dbReference type="ExpressionAtlas" id="A0A072U7L4">
    <property type="expression patterns" value="differential"/>
</dbReference>
<dbReference type="Proteomes" id="UP000002051">
    <property type="component" value="Chromosome 6"/>
</dbReference>
<dbReference type="EnsemblPlants" id="KEH25682">
    <property type="protein sequence ID" value="KEH25682"/>
    <property type="gene ID" value="MTR_6g033510"/>
</dbReference>
<dbReference type="STRING" id="3880.A0A072U7L4"/>
<dbReference type="GO" id="GO:0016301">
    <property type="term" value="F:kinase activity"/>
    <property type="evidence" value="ECO:0007669"/>
    <property type="project" value="UniProtKB-KW"/>
</dbReference>
<gene>
    <name evidence="5" type="primary">25495942</name>
    <name evidence="3" type="ordered locus">MTR_6g033510</name>
    <name evidence="4" type="ORF">MtrunA17_Chr6g0462401</name>
</gene>
<dbReference type="PANTHER" id="PTHR21087:SF4">
    <property type="entry name" value="INACTIVE SHIKIMATE KINASE LIKE 1, CHLOROPLASTIC-RELATED"/>
    <property type="match status" value="1"/>
</dbReference>
<evidence type="ECO:0000313" key="4">
    <source>
        <dbReference type="EMBL" id="RHN50882.1"/>
    </source>
</evidence>
<reference evidence="3 6" key="1">
    <citation type="journal article" date="2011" name="Nature">
        <title>The Medicago genome provides insight into the evolution of rhizobial symbioses.</title>
        <authorList>
            <person name="Young N.D."/>
            <person name="Debelle F."/>
            <person name="Oldroyd G.E."/>
            <person name="Geurts R."/>
            <person name="Cannon S.B."/>
            <person name="Udvardi M.K."/>
            <person name="Benedito V.A."/>
            <person name="Mayer K.F."/>
            <person name="Gouzy J."/>
            <person name="Schoof H."/>
            <person name="Van de Peer Y."/>
            <person name="Proost S."/>
            <person name="Cook D.R."/>
            <person name="Meyers B.C."/>
            <person name="Spannagl M."/>
            <person name="Cheung F."/>
            <person name="De Mita S."/>
            <person name="Krishnakumar V."/>
            <person name="Gundlach H."/>
            <person name="Zhou S."/>
            <person name="Mudge J."/>
            <person name="Bharti A.K."/>
            <person name="Murray J.D."/>
            <person name="Naoumkina M.A."/>
            <person name="Rosen B."/>
            <person name="Silverstein K.A."/>
            <person name="Tang H."/>
            <person name="Rombauts S."/>
            <person name="Zhao P.X."/>
            <person name="Zhou P."/>
            <person name="Barbe V."/>
            <person name="Bardou P."/>
            <person name="Bechner M."/>
            <person name="Bellec A."/>
            <person name="Berger A."/>
            <person name="Berges H."/>
            <person name="Bidwell S."/>
            <person name="Bisseling T."/>
            <person name="Choisne N."/>
            <person name="Couloux A."/>
            <person name="Denny R."/>
            <person name="Deshpande S."/>
            <person name="Dai X."/>
            <person name="Doyle J.J."/>
            <person name="Dudez A.M."/>
            <person name="Farmer A.D."/>
            <person name="Fouteau S."/>
            <person name="Franken C."/>
            <person name="Gibelin C."/>
            <person name="Gish J."/>
            <person name="Goldstein S."/>
            <person name="Gonzalez A.J."/>
            <person name="Green P.J."/>
            <person name="Hallab A."/>
            <person name="Hartog M."/>
            <person name="Hua A."/>
            <person name="Humphray S.J."/>
            <person name="Jeong D.H."/>
            <person name="Jing Y."/>
            <person name="Jocker A."/>
            <person name="Kenton S.M."/>
            <person name="Kim D.J."/>
            <person name="Klee K."/>
            <person name="Lai H."/>
            <person name="Lang C."/>
            <person name="Lin S."/>
            <person name="Macmil S.L."/>
            <person name="Magdelenat G."/>
            <person name="Matthews L."/>
            <person name="McCorrison J."/>
            <person name="Monaghan E.L."/>
            <person name="Mun J.H."/>
            <person name="Najar F.Z."/>
            <person name="Nicholson C."/>
            <person name="Noirot C."/>
            <person name="O'Bleness M."/>
            <person name="Paule C.R."/>
            <person name="Poulain J."/>
            <person name="Prion F."/>
            <person name="Qin B."/>
            <person name="Qu C."/>
            <person name="Retzel E.F."/>
            <person name="Riddle C."/>
            <person name="Sallet E."/>
            <person name="Samain S."/>
            <person name="Samson N."/>
            <person name="Sanders I."/>
            <person name="Saurat O."/>
            <person name="Scarpelli C."/>
            <person name="Schiex T."/>
            <person name="Segurens B."/>
            <person name="Severin A.J."/>
            <person name="Sherrier D.J."/>
            <person name="Shi R."/>
            <person name="Sims S."/>
            <person name="Singer S.R."/>
            <person name="Sinharoy S."/>
            <person name="Sterck L."/>
            <person name="Viollet A."/>
            <person name="Wang B.B."/>
            <person name="Wang K."/>
            <person name="Wang M."/>
            <person name="Wang X."/>
            <person name="Warfsmann J."/>
            <person name="Weissenbach J."/>
            <person name="White D.D."/>
            <person name="White J.D."/>
            <person name="Wiley G.B."/>
            <person name="Wincker P."/>
            <person name="Xing Y."/>
            <person name="Yang L."/>
            <person name="Yao Z."/>
            <person name="Ying F."/>
            <person name="Zhai J."/>
            <person name="Zhou L."/>
            <person name="Zuber A."/>
            <person name="Denarie J."/>
            <person name="Dixon R.A."/>
            <person name="May G.D."/>
            <person name="Schwartz D.C."/>
            <person name="Rogers J."/>
            <person name="Quetier F."/>
            <person name="Town C.D."/>
            <person name="Roe B.A."/>
        </authorList>
    </citation>
    <scope>NUCLEOTIDE SEQUENCE [LARGE SCALE GENOMIC DNA]</scope>
    <source>
        <strain evidence="3">A17</strain>
        <strain evidence="5 6">cv. Jemalong A17</strain>
    </source>
</reference>
<evidence type="ECO:0000313" key="7">
    <source>
        <dbReference type="Proteomes" id="UP000265566"/>
    </source>
</evidence>